<organism evidence="1 2">
    <name type="scientific">Dyella mobilis</name>
    <dbReference type="NCBI Taxonomy" id="1849582"/>
    <lineage>
        <taxon>Bacteria</taxon>
        <taxon>Pseudomonadati</taxon>
        <taxon>Pseudomonadota</taxon>
        <taxon>Gammaproteobacteria</taxon>
        <taxon>Lysobacterales</taxon>
        <taxon>Rhodanobacteraceae</taxon>
        <taxon>Dyella</taxon>
    </lineage>
</organism>
<gene>
    <name evidence="1" type="ORF">ISS99_16845</name>
</gene>
<sequence length="85" mass="9395">MDEPQDTAVSTVLLGYSTLSKTQRDVFMDQLNDFMFQSPQQQKRTAEGWLRSCEGSTYPSARAVAESAAKYAVERAKGPKKKSGS</sequence>
<evidence type="ECO:0000313" key="2">
    <source>
        <dbReference type="Proteomes" id="UP001430193"/>
    </source>
</evidence>
<dbReference type="Proteomes" id="UP001430193">
    <property type="component" value="Unassembled WGS sequence"/>
</dbReference>
<dbReference type="RefSeq" id="WP_204632792.1">
    <property type="nucleotide sequence ID" value="NZ_BSOC01000005.1"/>
</dbReference>
<reference evidence="1" key="1">
    <citation type="submission" date="2020-10" db="EMBL/GenBank/DDBJ databases">
        <title>Phylogeny of dyella-like bacteria.</title>
        <authorList>
            <person name="Fu J."/>
        </authorList>
    </citation>
    <scope>NUCLEOTIDE SEQUENCE</scope>
    <source>
        <strain evidence="1">DHON07</strain>
    </source>
</reference>
<keyword evidence="2" id="KW-1185">Reference proteome</keyword>
<evidence type="ECO:0000313" key="1">
    <source>
        <dbReference type="EMBL" id="MBM7131196.1"/>
    </source>
</evidence>
<accession>A0ABS2KJ65</accession>
<protein>
    <submittedName>
        <fullName evidence="1">Uncharacterized protein</fullName>
    </submittedName>
</protein>
<proteinExistence type="predicted"/>
<dbReference type="EMBL" id="JADIKF010000040">
    <property type="protein sequence ID" value="MBM7131196.1"/>
    <property type="molecule type" value="Genomic_DNA"/>
</dbReference>
<name>A0ABS2KJ65_9GAMM</name>
<comment type="caution">
    <text evidence="1">The sequence shown here is derived from an EMBL/GenBank/DDBJ whole genome shotgun (WGS) entry which is preliminary data.</text>
</comment>